<feature type="region of interest" description="Disordered" evidence="1">
    <location>
        <begin position="1"/>
        <end position="63"/>
    </location>
</feature>
<evidence type="ECO:0000313" key="2">
    <source>
        <dbReference type="EMBL" id="KAK9516242.1"/>
    </source>
</evidence>
<name>A0AAW1E1V6_ZOAVI</name>
<sequence>MRSEQGQSWRRSHTKSCQPPPTPLILPPMPHSPMFLIPLRPDSQRNQHSVAPSIPSAPADGQLPTGLVRGCGVLQDLRAANAT</sequence>
<feature type="compositionally biased region" description="Pro residues" evidence="1">
    <location>
        <begin position="18"/>
        <end position="31"/>
    </location>
</feature>
<accession>A0AAW1E1V6</accession>
<evidence type="ECO:0000256" key="1">
    <source>
        <dbReference type="SAM" id="MobiDB-lite"/>
    </source>
</evidence>
<dbReference type="EMBL" id="JBCEZU010000575">
    <property type="protein sequence ID" value="KAK9516242.1"/>
    <property type="molecule type" value="Genomic_DNA"/>
</dbReference>
<gene>
    <name evidence="2" type="ORF">VZT92_024185</name>
</gene>
<proteinExistence type="predicted"/>
<dbReference type="AlphaFoldDB" id="A0AAW1E1V6"/>
<reference evidence="2 3" key="1">
    <citation type="journal article" date="2024" name="Genome Biol. Evol.">
        <title>Chromosome-level genome assembly of the viviparous eelpout Zoarces viviparus.</title>
        <authorList>
            <person name="Fuhrmann N."/>
            <person name="Brasseur M.V."/>
            <person name="Bakowski C.E."/>
            <person name="Podsiadlowski L."/>
            <person name="Prost S."/>
            <person name="Krehenwinkel H."/>
            <person name="Mayer C."/>
        </authorList>
    </citation>
    <scope>NUCLEOTIDE SEQUENCE [LARGE SCALE GENOMIC DNA]</scope>
    <source>
        <strain evidence="2">NO-MEL_2022_Ind0_liver</strain>
    </source>
</reference>
<protein>
    <submittedName>
        <fullName evidence="2">Uncharacterized protein</fullName>
    </submittedName>
</protein>
<evidence type="ECO:0000313" key="3">
    <source>
        <dbReference type="Proteomes" id="UP001488805"/>
    </source>
</evidence>
<dbReference type="Proteomes" id="UP001488805">
    <property type="component" value="Unassembled WGS sequence"/>
</dbReference>
<organism evidence="2 3">
    <name type="scientific">Zoarces viviparus</name>
    <name type="common">Viviparous eelpout</name>
    <name type="synonym">Blennius viviparus</name>
    <dbReference type="NCBI Taxonomy" id="48416"/>
    <lineage>
        <taxon>Eukaryota</taxon>
        <taxon>Metazoa</taxon>
        <taxon>Chordata</taxon>
        <taxon>Craniata</taxon>
        <taxon>Vertebrata</taxon>
        <taxon>Euteleostomi</taxon>
        <taxon>Actinopterygii</taxon>
        <taxon>Neopterygii</taxon>
        <taxon>Teleostei</taxon>
        <taxon>Neoteleostei</taxon>
        <taxon>Acanthomorphata</taxon>
        <taxon>Eupercaria</taxon>
        <taxon>Perciformes</taxon>
        <taxon>Cottioidei</taxon>
        <taxon>Zoarcales</taxon>
        <taxon>Zoarcidae</taxon>
        <taxon>Zoarcinae</taxon>
        <taxon>Zoarces</taxon>
    </lineage>
</organism>
<keyword evidence="3" id="KW-1185">Reference proteome</keyword>
<comment type="caution">
    <text evidence="2">The sequence shown here is derived from an EMBL/GenBank/DDBJ whole genome shotgun (WGS) entry which is preliminary data.</text>
</comment>